<dbReference type="Pfam" id="PF01248">
    <property type="entry name" value="Ribosomal_L7Ae"/>
    <property type="match status" value="1"/>
</dbReference>
<sequence length="157" mass="17571">MTLPEAKNMTGDCKAKSMNIGEAINETLIRAMTEDRITSGIYSSVKILQISPEMVMLCLIMDAHPSEDVSIHIQHTLIEAYCLEQDIHFLKVSNLDKIGEVLELPAGEFRNSKVDYSCVLVQHPKFQNNLDDMIGEFCDKSLLADDMFSPPVIDLPV</sequence>
<evidence type="ECO:0000313" key="4">
    <source>
        <dbReference type="Proteomes" id="UP000596742"/>
    </source>
</evidence>
<name>A0A8B6CA70_MYTGA</name>
<dbReference type="GO" id="GO:0005737">
    <property type="term" value="C:cytoplasm"/>
    <property type="evidence" value="ECO:0007669"/>
    <property type="project" value="TreeGrafter"/>
</dbReference>
<dbReference type="InterPro" id="IPR004038">
    <property type="entry name" value="Ribosomal_eL8/eL30/eS12/Gad45"/>
</dbReference>
<dbReference type="PANTHER" id="PTHR10411:SF8">
    <property type="entry name" value="FI09246P"/>
    <property type="match status" value="1"/>
</dbReference>
<evidence type="ECO:0000313" key="3">
    <source>
        <dbReference type="EMBL" id="VDI01788.1"/>
    </source>
</evidence>
<comment type="caution">
    <text evidence="3">The sequence shown here is derived from an EMBL/GenBank/DDBJ whole genome shotgun (WGS) entry which is preliminary data.</text>
</comment>
<dbReference type="SUPFAM" id="SSF55315">
    <property type="entry name" value="L30e-like"/>
    <property type="match status" value="1"/>
</dbReference>
<dbReference type="InterPro" id="IPR024824">
    <property type="entry name" value="GADD45"/>
</dbReference>
<dbReference type="OrthoDB" id="5976967at2759"/>
<proteinExistence type="inferred from homology"/>
<evidence type="ECO:0000256" key="1">
    <source>
        <dbReference type="ARBA" id="ARBA00007361"/>
    </source>
</evidence>
<dbReference type="AlphaFoldDB" id="A0A8B6CA70"/>
<protein>
    <submittedName>
        <fullName evidence="3">Growth arrest and DNA-damage-inducible protein</fullName>
    </submittedName>
</protein>
<dbReference type="Gene3D" id="3.30.1330.30">
    <property type="match status" value="1"/>
</dbReference>
<keyword evidence="4" id="KW-1185">Reference proteome</keyword>
<reference evidence="3" key="1">
    <citation type="submission" date="2018-11" db="EMBL/GenBank/DDBJ databases">
        <authorList>
            <person name="Alioto T."/>
            <person name="Alioto T."/>
        </authorList>
    </citation>
    <scope>NUCLEOTIDE SEQUENCE</scope>
</reference>
<dbReference type="EMBL" id="UYJE01001393">
    <property type="protein sequence ID" value="VDI01788.1"/>
    <property type="molecule type" value="Genomic_DNA"/>
</dbReference>
<dbReference type="GO" id="GO:0051726">
    <property type="term" value="P:regulation of cell cycle"/>
    <property type="evidence" value="ECO:0007669"/>
    <property type="project" value="InterPro"/>
</dbReference>
<dbReference type="GO" id="GO:0005634">
    <property type="term" value="C:nucleus"/>
    <property type="evidence" value="ECO:0007669"/>
    <property type="project" value="InterPro"/>
</dbReference>
<accession>A0A8B6CA70</accession>
<dbReference type="PANTHER" id="PTHR10411">
    <property type="entry name" value="GROWTH ARREST AND DNA DAMAGE-INDUCIBLE PROTEIN GADD45"/>
    <property type="match status" value="1"/>
</dbReference>
<feature type="domain" description="Ribosomal protein eL8/eL30/eS12/Gadd45" evidence="2">
    <location>
        <begin position="23"/>
        <end position="107"/>
    </location>
</feature>
<organism evidence="3 4">
    <name type="scientific">Mytilus galloprovincialis</name>
    <name type="common">Mediterranean mussel</name>
    <dbReference type="NCBI Taxonomy" id="29158"/>
    <lineage>
        <taxon>Eukaryota</taxon>
        <taxon>Metazoa</taxon>
        <taxon>Spiralia</taxon>
        <taxon>Lophotrochozoa</taxon>
        <taxon>Mollusca</taxon>
        <taxon>Bivalvia</taxon>
        <taxon>Autobranchia</taxon>
        <taxon>Pteriomorphia</taxon>
        <taxon>Mytilida</taxon>
        <taxon>Mytiloidea</taxon>
        <taxon>Mytilidae</taxon>
        <taxon>Mytilinae</taxon>
        <taxon>Mytilus</taxon>
    </lineage>
</organism>
<dbReference type="Proteomes" id="UP000596742">
    <property type="component" value="Unassembled WGS sequence"/>
</dbReference>
<evidence type="ECO:0000259" key="2">
    <source>
        <dbReference type="Pfam" id="PF01248"/>
    </source>
</evidence>
<dbReference type="InterPro" id="IPR029064">
    <property type="entry name" value="Ribosomal_eL30-like_sf"/>
</dbReference>
<gene>
    <name evidence="3" type="ORF">MGAL_10B050280</name>
</gene>
<comment type="similarity">
    <text evidence="1">Belongs to the GADD45 family.</text>
</comment>